<sequence>MITVQKISSSWEMVKRYRGQIIKVLDRPRSYRAQVENGYIVERNKKHLLLIVKVQNQKELDRSTFT</sequence>
<dbReference type="EMBL" id="JARBHB010000004">
    <property type="protein sequence ID" value="KAJ8884911.1"/>
    <property type="molecule type" value="Genomic_DNA"/>
</dbReference>
<keyword evidence="2" id="KW-1185">Reference proteome</keyword>
<accession>A0ABQ9HKM1</accession>
<gene>
    <name evidence="1" type="ORF">PR048_011107</name>
</gene>
<proteinExistence type="predicted"/>
<evidence type="ECO:0000313" key="2">
    <source>
        <dbReference type="Proteomes" id="UP001159363"/>
    </source>
</evidence>
<name>A0ABQ9HKM1_9NEOP</name>
<evidence type="ECO:0000313" key="1">
    <source>
        <dbReference type="EMBL" id="KAJ8884911.1"/>
    </source>
</evidence>
<protein>
    <submittedName>
        <fullName evidence="1">Uncharacterized protein</fullName>
    </submittedName>
</protein>
<comment type="caution">
    <text evidence="1">The sequence shown here is derived from an EMBL/GenBank/DDBJ whole genome shotgun (WGS) entry which is preliminary data.</text>
</comment>
<organism evidence="1 2">
    <name type="scientific">Dryococelus australis</name>
    <dbReference type="NCBI Taxonomy" id="614101"/>
    <lineage>
        <taxon>Eukaryota</taxon>
        <taxon>Metazoa</taxon>
        <taxon>Ecdysozoa</taxon>
        <taxon>Arthropoda</taxon>
        <taxon>Hexapoda</taxon>
        <taxon>Insecta</taxon>
        <taxon>Pterygota</taxon>
        <taxon>Neoptera</taxon>
        <taxon>Polyneoptera</taxon>
        <taxon>Phasmatodea</taxon>
        <taxon>Verophasmatodea</taxon>
        <taxon>Anareolatae</taxon>
        <taxon>Phasmatidae</taxon>
        <taxon>Eurycanthinae</taxon>
        <taxon>Dryococelus</taxon>
    </lineage>
</organism>
<dbReference type="Proteomes" id="UP001159363">
    <property type="component" value="Chromosome X"/>
</dbReference>
<reference evidence="1 2" key="1">
    <citation type="submission" date="2023-02" db="EMBL/GenBank/DDBJ databases">
        <title>LHISI_Scaffold_Assembly.</title>
        <authorList>
            <person name="Stuart O.P."/>
            <person name="Cleave R."/>
            <person name="Magrath M.J.L."/>
            <person name="Mikheyev A.S."/>
        </authorList>
    </citation>
    <scope>NUCLEOTIDE SEQUENCE [LARGE SCALE GENOMIC DNA]</scope>
    <source>
        <strain evidence="1">Daus_M_001</strain>
        <tissue evidence="1">Leg muscle</tissue>
    </source>
</reference>